<feature type="binding site" evidence="5">
    <location>
        <position position="170"/>
    </location>
    <ligand>
        <name>S-adenosyl-L-methionine</name>
        <dbReference type="ChEBI" id="CHEBI:59789"/>
    </ligand>
</feature>
<dbReference type="CDD" id="cd02440">
    <property type="entry name" value="AdoMet_MTases"/>
    <property type="match status" value="1"/>
</dbReference>
<evidence type="ECO:0000313" key="8">
    <source>
        <dbReference type="EMBL" id="BBB15414.1"/>
    </source>
</evidence>
<dbReference type="InterPro" id="IPR029063">
    <property type="entry name" value="SAM-dependent_MTases_sf"/>
</dbReference>
<dbReference type="InterPro" id="IPR040758">
    <property type="entry name" value="PrmC_N"/>
</dbReference>
<feature type="binding site" evidence="5">
    <location>
        <position position="186"/>
    </location>
    <ligand>
        <name>S-adenosyl-L-methionine</name>
        <dbReference type="ChEBI" id="CHEBI:59789"/>
    </ligand>
</feature>
<feature type="binding site" evidence="5">
    <location>
        <begin position="186"/>
        <end position="189"/>
    </location>
    <ligand>
        <name>substrate</name>
    </ligand>
</feature>
<accession>A0A2Z5UVB8</accession>
<evidence type="ECO:0000256" key="3">
    <source>
        <dbReference type="ARBA" id="ARBA00022691"/>
    </source>
</evidence>
<dbReference type="OrthoDB" id="9800643at2"/>
<dbReference type="NCBIfam" id="TIGR03534">
    <property type="entry name" value="RF_mod_PrmC"/>
    <property type="match status" value="1"/>
</dbReference>
<dbReference type="SUPFAM" id="SSF53335">
    <property type="entry name" value="S-adenosyl-L-methionine-dependent methyltransferases"/>
    <property type="match status" value="1"/>
</dbReference>
<protein>
    <recommendedName>
        <fullName evidence="5">Release factor glutamine methyltransferase</fullName>
        <shortName evidence="5">RF MTase</shortName>
        <ecNumber evidence="5">2.1.1.297</ecNumber>
    </recommendedName>
    <alternativeName>
        <fullName evidence="5">N5-glutamine methyltransferase PrmC</fullName>
    </alternativeName>
    <alternativeName>
        <fullName evidence="5">Protein-(glutamine-N5) MTase PrmC</fullName>
    </alternativeName>
    <alternativeName>
        <fullName evidence="5">Protein-glutamine N-methyltransferase PrmC</fullName>
    </alternativeName>
</protein>
<dbReference type="KEGG" id="rvi:RVIR1_09350"/>
<dbReference type="Gene3D" id="1.10.8.10">
    <property type="entry name" value="DNA helicase RuvA subunit, C-terminal domain"/>
    <property type="match status" value="1"/>
</dbReference>
<dbReference type="RefSeq" id="WP_126322869.1">
    <property type="nucleotide sequence ID" value="NZ_AP018005.1"/>
</dbReference>
<reference evidence="8 9" key="1">
    <citation type="submission" date="2017-03" db="EMBL/GenBank/DDBJ databases">
        <title>The genome sequence of Candidatus Rickettsiella viridis.</title>
        <authorList>
            <person name="Nikoh N."/>
            <person name="Tsuchida T."/>
            <person name="Yamaguchi K."/>
            <person name="Maeda T."/>
            <person name="Shigenobu S."/>
            <person name="Fukatsu T."/>
        </authorList>
    </citation>
    <scope>NUCLEOTIDE SEQUENCE [LARGE SCALE GENOMIC DNA]</scope>
    <source>
        <strain evidence="8 9">Ap-RA04</strain>
    </source>
</reference>
<dbReference type="Pfam" id="PF05175">
    <property type="entry name" value="MTS"/>
    <property type="match status" value="1"/>
</dbReference>
<feature type="domain" description="Methyltransferase small" evidence="6">
    <location>
        <begin position="97"/>
        <end position="194"/>
    </location>
</feature>
<keyword evidence="3 5" id="KW-0949">S-adenosyl-L-methionine</keyword>
<dbReference type="NCBIfam" id="TIGR00536">
    <property type="entry name" value="hemK_fam"/>
    <property type="match status" value="1"/>
</dbReference>
<feature type="binding site" evidence="5">
    <location>
        <begin position="119"/>
        <end position="123"/>
    </location>
    <ligand>
        <name>S-adenosyl-L-methionine</name>
        <dbReference type="ChEBI" id="CHEBI:59789"/>
    </ligand>
</feature>
<keyword evidence="2 5" id="KW-0808">Transferase</keyword>
<evidence type="ECO:0000256" key="1">
    <source>
        <dbReference type="ARBA" id="ARBA00022603"/>
    </source>
</evidence>
<sequence>MLLQSLWRWAVKELIPSSTTPYLDVELLLAICLGLTRAQLYSQPSSTELSFSQQTVFKELLRRRKRGEPIAYLIGEQEFWSLSLEVTPAVLIPRPETELLVQLLLENYTHAPRKVADLGTGSGAIALALATERPAWQLLATDYYRDALQLAERNRRRYNIKNVGWRQGDWCAAFQVGEQFDVIVSNPPYLSKRDPHLRSELALTFEPKMALIADKNALKHLETIIQQSCHYLLPGGQLFLEHGYDQAEFVRQLFLKYGYHSPQQHKDLAGHQRVSSGKWH</sequence>
<dbReference type="PROSITE" id="PS00092">
    <property type="entry name" value="N6_MTASE"/>
    <property type="match status" value="1"/>
</dbReference>
<dbReference type="InterPro" id="IPR019874">
    <property type="entry name" value="RF_methyltr_PrmC"/>
</dbReference>
<dbReference type="GO" id="GO:0102559">
    <property type="term" value="F:peptide chain release factor N(5)-glutamine methyltransferase activity"/>
    <property type="evidence" value="ECO:0007669"/>
    <property type="project" value="UniProtKB-EC"/>
</dbReference>
<dbReference type="InterPro" id="IPR050320">
    <property type="entry name" value="N5-glutamine_MTase"/>
</dbReference>
<keyword evidence="9" id="KW-1185">Reference proteome</keyword>
<dbReference type="HAMAP" id="MF_02126">
    <property type="entry name" value="RF_methyltr_PrmC"/>
    <property type="match status" value="1"/>
</dbReference>
<dbReference type="EC" id="2.1.1.297" evidence="5"/>
<dbReference type="InterPro" id="IPR004556">
    <property type="entry name" value="HemK-like"/>
</dbReference>
<comment type="similarity">
    <text evidence="5">Belongs to the protein N5-glutamine methyltransferase family. PrmC subfamily.</text>
</comment>
<dbReference type="Pfam" id="PF17827">
    <property type="entry name" value="PrmC_N"/>
    <property type="match status" value="1"/>
</dbReference>
<dbReference type="InterPro" id="IPR007848">
    <property type="entry name" value="Small_mtfrase_dom"/>
</dbReference>
<comment type="function">
    <text evidence="5">Methylates the class 1 translation termination release factors RF1/PrfA and RF2/PrfB on the glutamine residue of the universally conserved GGQ motif.</text>
</comment>
<evidence type="ECO:0000256" key="2">
    <source>
        <dbReference type="ARBA" id="ARBA00022679"/>
    </source>
</evidence>
<dbReference type="GO" id="GO:0003676">
    <property type="term" value="F:nucleic acid binding"/>
    <property type="evidence" value="ECO:0007669"/>
    <property type="project" value="InterPro"/>
</dbReference>
<evidence type="ECO:0000313" key="9">
    <source>
        <dbReference type="Proteomes" id="UP000282483"/>
    </source>
</evidence>
<dbReference type="GO" id="GO:0032259">
    <property type="term" value="P:methylation"/>
    <property type="evidence" value="ECO:0007669"/>
    <property type="project" value="UniProtKB-KW"/>
</dbReference>
<dbReference type="Proteomes" id="UP000282483">
    <property type="component" value="Chromosome"/>
</dbReference>
<name>A0A2Z5UVB8_9COXI</name>
<dbReference type="AlphaFoldDB" id="A0A2Z5UVB8"/>
<evidence type="ECO:0000256" key="4">
    <source>
        <dbReference type="ARBA" id="ARBA00048391"/>
    </source>
</evidence>
<dbReference type="EMBL" id="AP018005">
    <property type="protein sequence ID" value="BBB15414.1"/>
    <property type="molecule type" value="Genomic_DNA"/>
</dbReference>
<dbReference type="InterPro" id="IPR002052">
    <property type="entry name" value="DNA_methylase_N6_adenine_CS"/>
</dbReference>
<feature type="domain" description="Release factor glutamine methyltransferase N-terminal" evidence="7">
    <location>
        <begin position="6"/>
        <end position="75"/>
    </location>
</feature>
<gene>
    <name evidence="5 8" type="primary">prmC</name>
    <name evidence="8" type="ORF">RVIR1_09350</name>
</gene>
<dbReference type="PANTHER" id="PTHR18895:SF74">
    <property type="entry name" value="MTRF1L RELEASE FACTOR GLUTAMINE METHYLTRANSFERASE"/>
    <property type="match status" value="1"/>
</dbReference>
<comment type="catalytic activity">
    <reaction evidence="4 5">
        <text>L-glutaminyl-[peptide chain release factor] + S-adenosyl-L-methionine = N(5)-methyl-L-glutaminyl-[peptide chain release factor] + S-adenosyl-L-homocysteine + H(+)</text>
        <dbReference type="Rhea" id="RHEA:42896"/>
        <dbReference type="Rhea" id="RHEA-COMP:10271"/>
        <dbReference type="Rhea" id="RHEA-COMP:10272"/>
        <dbReference type="ChEBI" id="CHEBI:15378"/>
        <dbReference type="ChEBI" id="CHEBI:30011"/>
        <dbReference type="ChEBI" id="CHEBI:57856"/>
        <dbReference type="ChEBI" id="CHEBI:59789"/>
        <dbReference type="ChEBI" id="CHEBI:61891"/>
        <dbReference type="EC" id="2.1.1.297"/>
    </reaction>
</comment>
<evidence type="ECO:0000259" key="7">
    <source>
        <dbReference type="Pfam" id="PF17827"/>
    </source>
</evidence>
<evidence type="ECO:0000259" key="6">
    <source>
        <dbReference type="Pfam" id="PF05175"/>
    </source>
</evidence>
<feature type="binding site" evidence="5">
    <location>
        <position position="142"/>
    </location>
    <ligand>
        <name>S-adenosyl-L-methionine</name>
        <dbReference type="ChEBI" id="CHEBI:59789"/>
    </ligand>
</feature>
<organism evidence="8 9">
    <name type="scientific">Candidatus Rickettsiella viridis</name>
    <dbReference type="NCBI Taxonomy" id="676208"/>
    <lineage>
        <taxon>Bacteria</taxon>
        <taxon>Pseudomonadati</taxon>
        <taxon>Pseudomonadota</taxon>
        <taxon>Gammaproteobacteria</taxon>
        <taxon>Legionellales</taxon>
        <taxon>Coxiellaceae</taxon>
        <taxon>Rickettsiella</taxon>
    </lineage>
</organism>
<dbReference type="PANTHER" id="PTHR18895">
    <property type="entry name" value="HEMK METHYLTRANSFERASE"/>
    <property type="match status" value="1"/>
</dbReference>
<dbReference type="Gene3D" id="3.40.50.150">
    <property type="entry name" value="Vaccinia Virus protein VP39"/>
    <property type="match status" value="1"/>
</dbReference>
<dbReference type="FunFam" id="3.40.50.150:FF:000053">
    <property type="entry name" value="Release factor glutamine methyltransferase"/>
    <property type="match status" value="1"/>
</dbReference>
<evidence type="ECO:0000256" key="5">
    <source>
        <dbReference type="HAMAP-Rule" id="MF_02126"/>
    </source>
</evidence>
<keyword evidence="1 5" id="KW-0489">Methyltransferase</keyword>
<proteinExistence type="inferred from homology"/>